<sequence>MVYGPNFQIIGGILFLRNSLFLQIDSFYNFIRFDKILLPEYIADFLTRGLYCLQDFTLLFVPAVSAGILTYQAQQLLLMLHDRLLQERSEDHADDIELFIDYVEARPLALTVFEVIRLDWSLPVLVLNLCITYQIVVVQLTHIY</sequence>
<reference evidence="1 2" key="1">
    <citation type="submission" date="2024-06" db="EMBL/GenBank/DDBJ databases">
        <title>A chromosome-level genome assembly of beet webworm, Loxostege sticticalis.</title>
        <authorList>
            <person name="Zhang Y."/>
        </authorList>
    </citation>
    <scope>NUCLEOTIDE SEQUENCE [LARGE SCALE GENOMIC DNA]</scope>
    <source>
        <strain evidence="1">AQ026</strain>
        <tissue evidence="1">Whole body</tissue>
    </source>
</reference>
<protein>
    <recommendedName>
        <fullName evidence="3">Gustatory receptor</fullName>
    </recommendedName>
</protein>
<proteinExistence type="predicted"/>
<accession>A0ABR3HA66</accession>
<evidence type="ECO:0000313" key="2">
    <source>
        <dbReference type="Proteomes" id="UP001549920"/>
    </source>
</evidence>
<evidence type="ECO:0000313" key="1">
    <source>
        <dbReference type="EMBL" id="KAL0861554.1"/>
    </source>
</evidence>
<dbReference type="EMBL" id="JBEUOH010000023">
    <property type="protein sequence ID" value="KAL0861554.1"/>
    <property type="molecule type" value="Genomic_DNA"/>
</dbReference>
<keyword evidence="2" id="KW-1185">Reference proteome</keyword>
<gene>
    <name evidence="1" type="ORF">ABMA27_009062</name>
</gene>
<name>A0ABR3HA66_LOXSC</name>
<organism evidence="1 2">
    <name type="scientific">Loxostege sticticalis</name>
    <name type="common">Beet webworm moth</name>
    <dbReference type="NCBI Taxonomy" id="481309"/>
    <lineage>
        <taxon>Eukaryota</taxon>
        <taxon>Metazoa</taxon>
        <taxon>Ecdysozoa</taxon>
        <taxon>Arthropoda</taxon>
        <taxon>Hexapoda</taxon>
        <taxon>Insecta</taxon>
        <taxon>Pterygota</taxon>
        <taxon>Neoptera</taxon>
        <taxon>Endopterygota</taxon>
        <taxon>Lepidoptera</taxon>
        <taxon>Glossata</taxon>
        <taxon>Ditrysia</taxon>
        <taxon>Pyraloidea</taxon>
        <taxon>Crambidae</taxon>
        <taxon>Pyraustinae</taxon>
        <taxon>Loxostege</taxon>
    </lineage>
</organism>
<evidence type="ECO:0008006" key="3">
    <source>
        <dbReference type="Google" id="ProtNLM"/>
    </source>
</evidence>
<comment type="caution">
    <text evidence="1">The sequence shown here is derived from an EMBL/GenBank/DDBJ whole genome shotgun (WGS) entry which is preliminary data.</text>
</comment>
<dbReference type="Proteomes" id="UP001549920">
    <property type="component" value="Unassembled WGS sequence"/>
</dbReference>